<feature type="region of interest" description="Disordered" evidence="1">
    <location>
        <begin position="1"/>
        <end position="55"/>
    </location>
</feature>
<comment type="caution">
    <text evidence="2">The sequence shown here is derived from an EMBL/GenBank/DDBJ whole genome shotgun (WGS) entry which is preliminary data.</text>
</comment>
<dbReference type="EMBL" id="JAWZYT010007002">
    <property type="protein sequence ID" value="KAK4287219.1"/>
    <property type="molecule type" value="Genomic_DNA"/>
</dbReference>
<sequence length="95" mass="10266">MLVTSPTSSDTNSHHYLHHHHHHHHPHHQRASSAGGGGGGGRGGGMGFLRAPHHTKVPSPLAESISERFSTIIDNCHKKIKLLQTPSTLLNNLVT</sequence>
<evidence type="ECO:0000313" key="2">
    <source>
        <dbReference type="EMBL" id="KAK4287219.1"/>
    </source>
</evidence>
<dbReference type="Proteomes" id="UP001292094">
    <property type="component" value="Unassembled WGS sequence"/>
</dbReference>
<proteinExistence type="predicted"/>
<organism evidence="2 3">
    <name type="scientific">Petrolisthes manimaculis</name>
    <dbReference type="NCBI Taxonomy" id="1843537"/>
    <lineage>
        <taxon>Eukaryota</taxon>
        <taxon>Metazoa</taxon>
        <taxon>Ecdysozoa</taxon>
        <taxon>Arthropoda</taxon>
        <taxon>Crustacea</taxon>
        <taxon>Multicrustacea</taxon>
        <taxon>Malacostraca</taxon>
        <taxon>Eumalacostraca</taxon>
        <taxon>Eucarida</taxon>
        <taxon>Decapoda</taxon>
        <taxon>Pleocyemata</taxon>
        <taxon>Anomura</taxon>
        <taxon>Galatheoidea</taxon>
        <taxon>Porcellanidae</taxon>
        <taxon>Petrolisthes</taxon>
    </lineage>
</organism>
<accession>A0AAE1NDQ1</accession>
<keyword evidence="3" id="KW-1185">Reference proteome</keyword>
<name>A0AAE1NDQ1_9EUCA</name>
<reference evidence="2" key="1">
    <citation type="submission" date="2023-11" db="EMBL/GenBank/DDBJ databases">
        <title>Genome assemblies of two species of porcelain crab, Petrolisthes cinctipes and Petrolisthes manimaculis (Anomura: Porcellanidae).</title>
        <authorList>
            <person name="Angst P."/>
        </authorList>
    </citation>
    <scope>NUCLEOTIDE SEQUENCE</scope>
    <source>
        <strain evidence="2">PB745_02</strain>
        <tissue evidence="2">Gill</tissue>
    </source>
</reference>
<feature type="compositionally biased region" description="Polar residues" evidence="1">
    <location>
        <begin position="1"/>
        <end position="11"/>
    </location>
</feature>
<gene>
    <name evidence="2" type="ORF">Pmani_039703</name>
</gene>
<feature type="compositionally biased region" description="Gly residues" evidence="1">
    <location>
        <begin position="34"/>
        <end position="47"/>
    </location>
</feature>
<evidence type="ECO:0000313" key="3">
    <source>
        <dbReference type="Proteomes" id="UP001292094"/>
    </source>
</evidence>
<dbReference type="AlphaFoldDB" id="A0AAE1NDQ1"/>
<feature type="compositionally biased region" description="Basic residues" evidence="1">
    <location>
        <begin position="15"/>
        <end position="30"/>
    </location>
</feature>
<evidence type="ECO:0000256" key="1">
    <source>
        <dbReference type="SAM" id="MobiDB-lite"/>
    </source>
</evidence>
<protein>
    <submittedName>
        <fullName evidence="2">Uncharacterized protein</fullName>
    </submittedName>
</protein>